<accession>A0AAN7PGV8</accession>
<dbReference type="Proteomes" id="UP001353858">
    <property type="component" value="Unassembled WGS sequence"/>
</dbReference>
<dbReference type="InterPro" id="IPR050468">
    <property type="entry name" value="Cuticle_Struct_Prot"/>
</dbReference>
<evidence type="ECO:0000313" key="4">
    <source>
        <dbReference type="EMBL" id="KAK4880461.1"/>
    </source>
</evidence>
<sequence>MFKLAIACLCLAFVCAAPPPSSHGKNDAHIVNQESDLDIGGKYHYSFETSDGTKAAQTGELKTIGNEAGGASKGFYEYNDGGVVYRVDYTADENGFVATGAHIPAIPEPIARALKWAAEHPYKEPERKH</sequence>
<dbReference type="Pfam" id="PF00379">
    <property type="entry name" value="Chitin_bind_4"/>
    <property type="match status" value="1"/>
</dbReference>
<comment type="caution">
    <text evidence="4">The sequence shown here is derived from an EMBL/GenBank/DDBJ whole genome shotgun (WGS) entry which is preliminary data.</text>
</comment>
<evidence type="ECO:0000256" key="3">
    <source>
        <dbReference type="SAM" id="SignalP"/>
    </source>
</evidence>
<keyword evidence="5" id="KW-1185">Reference proteome</keyword>
<dbReference type="PANTHER" id="PTHR10380:SF173">
    <property type="entry name" value="CUTICULAR PROTEIN 47EF, ISOFORM C-RELATED"/>
    <property type="match status" value="1"/>
</dbReference>
<dbReference type="EMBL" id="JARPUR010000003">
    <property type="protein sequence ID" value="KAK4880461.1"/>
    <property type="molecule type" value="Genomic_DNA"/>
</dbReference>
<dbReference type="AlphaFoldDB" id="A0AAN7PGV8"/>
<dbReference type="PROSITE" id="PS51155">
    <property type="entry name" value="CHIT_BIND_RR_2"/>
    <property type="match status" value="1"/>
</dbReference>
<dbReference type="InterPro" id="IPR000618">
    <property type="entry name" value="Insect_cuticle"/>
</dbReference>
<evidence type="ECO:0000256" key="2">
    <source>
        <dbReference type="PROSITE-ProRule" id="PRU00497"/>
    </source>
</evidence>
<organism evidence="4 5">
    <name type="scientific">Aquatica leii</name>
    <dbReference type="NCBI Taxonomy" id="1421715"/>
    <lineage>
        <taxon>Eukaryota</taxon>
        <taxon>Metazoa</taxon>
        <taxon>Ecdysozoa</taxon>
        <taxon>Arthropoda</taxon>
        <taxon>Hexapoda</taxon>
        <taxon>Insecta</taxon>
        <taxon>Pterygota</taxon>
        <taxon>Neoptera</taxon>
        <taxon>Endopterygota</taxon>
        <taxon>Coleoptera</taxon>
        <taxon>Polyphaga</taxon>
        <taxon>Elateriformia</taxon>
        <taxon>Elateroidea</taxon>
        <taxon>Lampyridae</taxon>
        <taxon>Luciolinae</taxon>
        <taxon>Aquatica</taxon>
    </lineage>
</organism>
<keyword evidence="1 2" id="KW-0193">Cuticle</keyword>
<gene>
    <name evidence="4" type="ORF">RN001_008607</name>
</gene>
<dbReference type="GO" id="GO:0008010">
    <property type="term" value="F:structural constituent of chitin-based larval cuticle"/>
    <property type="evidence" value="ECO:0007669"/>
    <property type="project" value="TreeGrafter"/>
</dbReference>
<feature type="signal peptide" evidence="3">
    <location>
        <begin position="1"/>
        <end position="16"/>
    </location>
</feature>
<evidence type="ECO:0000313" key="5">
    <source>
        <dbReference type="Proteomes" id="UP001353858"/>
    </source>
</evidence>
<dbReference type="GO" id="GO:0062129">
    <property type="term" value="C:chitin-based extracellular matrix"/>
    <property type="evidence" value="ECO:0007669"/>
    <property type="project" value="TreeGrafter"/>
</dbReference>
<proteinExistence type="predicted"/>
<name>A0AAN7PGV8_9COLE</name>
<evidence type="ECO:0000256" key="1">
    <source>
        <dbReference type="ARBA" id="ARBA00022460"/>
    </source>
</evidence>
<reference evidence="5" key="1">
    <citation type="submission" date="2023-01" db="EMBL/GenBank/DDBJ databases">
        <title>Key to firefly adult light organ development and bioluminescence: homeobox transcription factors regulate luciferase expression and transportation to peroxisome.</title>
        <authorList>
            <person name="Fu X."/>
        </authorList>
    </citation>
    <scope>NUCLEOTIDE SEQUENCE [LARGE SCALE GENOMIC DNA]</scope>
</reference>
<feature type="chain" id="PRO_5042929247" evidence="3">
    <location>
        <begin position="17"/>
        <end position="129"/>
    </location>
</feature>
<protein>
    <submittedName>
        <fullName evidence="4">Uncharacterized protein</fullName>
    </submittedName>
</protein>
<keyword evidence="3" id="KW-0732">Signal</keyword>
<dbReference type="PANTHER" id="PTHR10380">
    <property type="entry name" value="CUTICLE PROTEIN"/>
    <property type="match status" value="1"/>
</dbReference>